<dbReference type="GO" id="GO:0047661">
    <property type="term" value="F:amino-acid racemase activity"/>
    <property type="evidence" value="ECO:0007669"/>
    <property type="project" value="InterPro"/>
</dbReference>
<protein>
    <submittedName>
        <fullName evidence="2">Hydantoin racemase</fullName>
    </submittedName>
</protein>
<comment type="similarity">
    <text evidence="1">Belongs to the HyuE racemase family.</text>
</comment>
<dbReference type="PANTHER" id="PTHR28047">
    <property type="entry name" value="PROTEIN DCG1"/>
    <property type="match status" value="1"/>
</dbReference>
<comment type="caution">
    <text evidence="2">The sequence shown here is derived from an EMBL/GenBank/DDBJ whole genome shotgun (WGS) entry which is preliminary data.</text>
</comment>
<dbReference type="Gene3D" id="3.40.50.12500">
    <property type="match status" value="1"/>
</dbReference>
<dbReference type="InterPro" id="IPR052186">
    <property type="entry name" value="Hydantoin_racemase-like"/>
</dbReference>
<evidence type="ECO:0000313" key="2">
    <source>
        <dbReference type="EMBL" id="TZG25666.1"/>
    </source>
</evidence>
<sequence>MYDPCEQPIRVRWLRPIGLTTFDEPIARLLSDIRLPGTEVEVASFDMPFSPPHLEYRAYEALMGDRIVATARDAGQNGIDAMVIGCFYDCFLEDARELSGNAIIIAPCEACLTVASALANRFSIIVGRDKWIEQMRNTVERYGMGSRLASFRSLGMNVPEFQKDHAFTRKRIIEEARRAVEEDRAEAIVLGCTLEFGFYAEVQKEIGVPVIDAVIAPFKHAEHLARLKRQFGWQPSRAWSCEAPSEEEMRSFGLFQTQPKLNRTVI</sequence>
<dbReference type="InterPro" id="IPR053714">
    <property type="entry name" value="Iso_Racemase_Enz_sf"/>
</dbReference>
<dbReference type="Proteomes" id="UP000322077">
    <property type="component" value="Unassembled WGS sequence"/>
</dbReference>
<keyword evidence="3" id="KW-1185">Reference proteome</keyword>
<dbReference type="AlphaFoldDB" id="A0A5D9C1Z2"/>
<evidence type="ECO:0000256" key="1">
    <source>
        <dbReference type="ARBA" id="ARBA00038414"/>
    </source>
</evidence>
<organism evidence="2 3">
    <name type="scientific">Sphingomonas montanisoli</name>
    <dbReference type="NCBI Taxonomy" id="2606412"/>
    <lineage>
        <taxon>Bacteria</taxon>
        <taxon>Pseudomonadati</taxon>
        <taxon>Pseudomonadota</taxon>
        <taxon>Alphaproteobacteria</taxon>
        <taxon>Sphingomonadales</taxon>
        <taxon>Sphingomonadaceae</taxon>
        <taxon>Sphingomonas</taxon>
    </lineage>
</organism>
<name>A0A5D9C1Z2_9SPHN</name>
<dbReference type="PANTHER" id="PTHR28047:SF5">
    <property type="entry name" value="PROTEIN DCG1"/>
    <property type="match status" value="1"/>
</dbReference>
<dbReference type="InterPro" id="IPR015942">
    <property type="entry name" value="Asp/Glu/hydantoin_racemase"/>
</dbReference>
<dbReference type="Pfam" id="PF01177">
    <property type="entry name" value="Asp_Glu_race"/>
    <property type="match status" value="1"/>
</dbReference>
<reference evidence="2 3" key="1">
    <citation type="submission" date="2019-08" db="EMBL/GenBank/DDBJ databases">
        <authorList>
            <person name="Wang G."/>
            <person name="Xu Z."/>
        </authorList>
    </citation>
    <scope>NUCLEOTIDE SEQUENCE [LARGE SCALE GENOMIC DNA]</scope>
    <source>
        <strain evidence="2 3">ZX</strain>
    </source>
</reference>
<gene>
    <name evidence="2" type="ORF">FYJ91_11660</name>
</gene>
<proteinExistence type="inferred from homology"/>
<dbReference type="RefSeq" id="WP_149522475.1">
    <property type="nucleotide sequence ID" value="NZ_VTOU01000003.1"/>
</dbReference>
<evidence type="ECO:0000313" key="3">
    <source>
        <dbReference type="Proteomes" id="UP000322077"/>
    </source>
</evidence>
<accession>A0A5D9C1Z2</accession>
<dbReference type="EMBL" id="VTOU01000003">
    <property type="protein sequence ID" value="TZG25666.1"/>
    <property type="molecule type" value="Genomic_DNA"/>
</dbReference>